<evidence type="ECO:0000313" key="2">
    <source>
        <dbReference type="Proteomes" id="UP000013232"/>
    </source>
</evidence>
<name>N6YCH1_THAL4</name>
<evidence type="ECO:0000313" key="1">
    <source>
        <dbReference type="EMBL" id="ENO89220.1"/>
    </source>
</evidence>
<dbReference type="AlphaFoldDB" id="N6YCH1"/>
<evidence type="ECO:0008006" key="3">
    <source>
        <dbReference type="Google" id="ProtNLM"/>
    </source>
</evidence>
<gene>
    <name evidence="1" type="ORF">C666_07155</name>
</gene>
<dbReference type="STRING" id="1123367.GCA_000621305_02140"/>
<dbReference type="RefSeq" id="WP_004336102.1">
    <property type="nucleotide sequence ID" value="NZ_AMXE01000018.1"/>
</dbReference>
<keyword evidence="2" id="KW-1185">Reference proteome</keyword>
<protein>
    <recommendedName>
        <fullName evidence="3">Tfp pilus assembly protein PilO</fullName>
    </recommendedName>
</protein>
<comment type="caution">
    <text evidence="1">The sequence shown here is derived from an EMBL/GenBank/DDBJ whole genome shotgun (WGS) entry which is preliminary data.</text>
</comment>
<organism evidence="1 2">
    <name type="scientific">Thauera linaloolentis (strain DSM 12138 / JCM 21573 / CCUG 41526 / CIP 105981 / IAM 15112 / NBRC 102519 / 47Lol)</name>
    <dbReference type="NCBI Taxonomy" id="1123367"/>
    <lineage>
        <taxon>Bacteria</taxon>
        <taxon>Pseudomonadati</taxon>
        <taxon>Pseudomonadota</taxon>
        <taxon>Betaproteobacteria</taxon>
        <taxon>Rhodocyclales</taxon>
        <taxon>Zoogloeaceae</taxon>
        <taxon>Thauera</taxon>
    </lineage>
</organism>
<dbReference type="EMBL" id="AMXE01000018">
    <property type="protein sequence ID" value="ENO89220.1"/>
    <property type="molecule type" value="Genomic_DNA"/>
</dbReference>
<dbReference type="OrthoDB" id="8527869at2"/>
<proteinExistence type="predicted"/>
<accession>N6YCH1</accession>
<reference evidence="1 2" key="1">
    <citation type="submission" date="2012-09" db="EMBL/GenBank/DDBJ databases">
        <title>Draft Genome Sequences of 6 Strains from Genus Thauera.</title>
        <authorList>
            <person name="Liu B."/>
            <person name="Shapleigh J.P."/>
            <person name="Frostegard A.H."/>
        </authorList>
    </citation>
    <scope>NUCLEOTIDE SEQUENCE [LARGE SCALE GENOMIC DNA]</scope>
    <source>
        <strain evidence="2">47Lol / DSM 12138</strain>
    </source>
</reference>
<sequence>MNPVRTAPSPPPVPALLLAAALAAGGIGAASWSSGARDEALATLSATQRWHAGLMAEMEALRQQQHELQPALERWKALASAGAMQPPDPSAWTAGASRIQIRQGIGGDTLRFAPARLLEDTNGVLLISHRLEIDAALRHEGRLPALIDALASMRGALILPRGCTLARRGEDAAKRVHARCRLDWLTLSVATREASR</sequence>
<dbReference type="Proteomes" id="UP000013232">
    <property type="component" value="Unassembled WGS sequence"/>
</dbReference>